<comment type="caution">
    <text evidence="10">The sequence shown here is derived from an EMBL/GenBank/DDBJ whole genome shotgun (WGS) entry which is preliminary data.</text>
</comment>
<dbReference type="PANTHER" id="PTHR43895:SF32">
    <property type="entry name" value="SERINE_THREONINE-PROTEIN KINASE CHK1"/>
    <property type="match status" value="1"/>
</dbReference>
<evidence type="ECO:0000313" key="10">
    <source>
        <dbReference type="EMBL" id="KAF9519045.1"/>
    </source>
</evidence>
<evidence type="ECO:0000256" key="8">
    <source>
        <dbReference type="ARBA" id="ARBA00048679"/>
    </source>
</evidence>
<sequence>MANDTKFPLYSLQNVLIDSGNLVLGSFLGHGAHGAIYQATSLQKWQRSSFLVSPSAAASPVLAIRRLQKKRPPAPSITKIRYAVKAVFSSAGETEAHLHSRASGHRGILTLHRVIREGPFMYFVLDLCPSGDLFEAVSRRVYFQNVQAIKSIFLQLIDAVEHCHVLGIFHRDLRLENILLKNEVGEPPHIVLSDFGLATEEIWARDRTGSQMYMSPEHLGRYGPTIEDYDCAANDIWAMGVIFVILILGNCAPWAMASDACPVFHNYTHNTRDFFARRHGMTVETNALMTRIFELNPPRRISLTELRPTIHALNEFTDIAVQGEHDRAVLSNPPEDERHRFFQPGLGTGN</sequence>
<keyword evidence="4" id="KW-0547">Nucleotide-binding</keyword>
<dbReference type="GO" id="GO:0004713">
    <property type="term" value="F:protein tyrosine kinase activity"/>
    <property type="evidence" value="ECO:0007669"/>
    <property type="project" value="InterPro"/>
</dbReference>
<dbReference type="InterPro" id="IPR008266">
    <property type="entry name" value="Tyr_kinase_AS"/>
</dbReference>
<keyword evidence="2" id="KW-0723">Serine/threonine-protein kinase</keyword>
<protein>
    <recommendedName>
        <fullName evidence="1">non-specific serine/threonine protein kinase</fullName>
        <ecNumber evidence="1">2.7.11.1</ecNumber>
    </recommendedName>
</protein>
<keyword evidence="3" id="KW-0808">Transferase</keyword>
<evidence type="ECO:0000256" key="4">
    <source>
        <dbReference type="ARBA" id="ARBA00022741"/>
    </source>
</evidence>
<dbReference type="GO" id="GO:0004674">
    <property type="term" value="F:protein serine/threonine kinase activity"/>
    <property type="evidence" value="ECO:0007669"/>
    <property type="project" value="UniProtKB-KW"/>
</dbReference>
<dbReference type="OrthoDB" id="541276at2759"/>
<dbReference type="Gene3D" id="1.10.510.10">
    <property type="entry name" value="Transferase(Phosphotransferase) domain 1"/>
    <property type="match status" value="1"/>
</dbReference>
<dbReference type="SUPFAM" id="SSF56112">
    <property type="entry name" value="Protein kinase-like (PK-like)"/>
    <property type="match status" value="1"/>
</dbReference>
<dbReference type="InterPro" id="IPR011009">
    <property type="entry name" value="Kinase-like_dom_sf"/>
</dbReference>
<dbReference type="InterPro" id="IPR020635">
    <property type="entry name" value="Tyr_kinase_cat_dom"/>
</dbReference>
<organism evidence="10 11">
    <name type="scientific">Hydnum rufescens UP504</name>
    <dbReference type="NCBI Taxonomy" id="1448309"/>
    <lineage>
        <taxon>Eukaryota</taxon>
        <taxon>Fungi</taxon>
        <taxon>Dikarya</taxon>
        <taxon>Basidiomycota</taxon>
        <taxon>Agaricomycotina</taxon>
        <taxon>Agaricomycetes</taxon>
        <taxon>Cantharellales</taxon>
        <taxon>Hydnaceae</taxon>
        <taxon>Hydnum</taxon>
    </lineage>
</organism>
<gene>
    <name evidence="10" type="ORF">BS47DRAFT_122972</name>
</gene>
<feature type="domain" description="Protein kinase" evidence="9">
    <location>
        <begin position="22"/>
        <end position="314"/>
    </location>
</feature>
<comment type="catalytic activity">
    <reaction evidence="7">
        <text>L-threonyl-[protein] + ATP = O-phospho-L-threonyl-[protein] + ADP + H(+)</text>
        <dbReference type="Rhea" id="RHEA:46608"/>
        <dbReference type="Rhea" id="RHEA-COMP:11060"/>
        <dbReference type="Rhea" id="RHEA-COMP:11605"/>
        <dbReference type="ChEBI" id="CHEBI:15378"/>
        <dbReference type="ChEBI" id="CHEBI:30013"/>
        <dbReference type="ChEBI" id="CHEBI:30616"/>
        <dbReference type="ChEBI" id="CHEBI:61977"/>
        <dbReference type="ChEBI" id="CHEBI:456216"/>
        <dbReference type="EC" id="2.7.11.1"/>
    </reaction>
</comment>
<evidence type="ECO:0000313" key="11">
    <source>
        <dbReference type="Proteomes" id="UP000886523"/>
    </source>
</evidence>
<dbReference type="EC" id="2.7.11.1" evidence="1"/>
<dbReference type="EMBL" id="MU128920">
    <property type="protein sequence ID" value="KAF9519045.1"/>
    <property type="molecule type" value="Genomic_DNA"/>
</dbReference>
<evidence type="ECO:0000256" key="2">
    <source>
        <dbReference type="ARBA" id="ARBA00022527"/>
    </source>
</evidence>
<dbReference type="PROSITE" id="PS00109">
    <property type="entry name" value="PROTEIN_KINASE_TYR"/>
    <property type="match status" value="1"/>
</dbReference>
<evidence type="ECO:0000256" key="3">
    <source>
        <dbReference type="ARBA" id="ARBA00022679"/>
    </source>
</evidence>
<evidence type="ECO:0000259" key="9">
    <source>
        <dbReference type="PROSITE" id="PS50011"/>
    </source>
</evidence>
<keyword evidence="11" id="KW-1185">Reference proteome</keyword>
<dbReference type="PROSITE" id="PS50011">
    <property type="entry name" value="PROTEIN_KINASE_DOM"/>
    <property type="match status" value="1"/>
</dbReference>
<evidence type="ECO:0000256" key="5">
    <source>
        <dbReference type="ARBA" id="ARBA00022777"/>
    </source>
</evidence>
<keyword evidence="6" id="KW-0067">ATP-binding</keyword>
<dbReference type="GO" id="GO:0007165">
    <property type="term" value="P:signal transduction"/>
    <property type="evidence" value="ECO:0007669"/>
    <property type="project" value="TreeGrafter"/>
</dbReference>
<dbReference type="Pfam" id="PF00069">
    <property type="entry name" value="Pkinase"/>
    <property type="match status" value="1"/>
</dbReference>
<evidence type="ECO:0000256" key="7">
    <source>
        <dbReference type="ARBA" id="ARBA00047899"/>
    </source>
</evidence>
<comment type="catalytic activity">
    <reaction evidence="8">
        <text>L-seryl-[protein] + ATP = O-phospho-L-seryl-[protein] + ADP + H(+)</text>
        <dbReference type="Rhea" id="RHEA:17989"/>
        <dbReference type="Rhea" id="RHEA-COMP:9863"/>
        <dbReference type="Rhea" id="RHEA-COMP:11604"/>
        <dbReference type="ChEBI" id="CHEBI:15378"/>
        <dbReference type="ChEBI" id="CHEBI:29999"/>
        <dbReference type="ChEBI" id="CHEBI:30616"/>
        <dbReference type="ChEBI" id="CHEBI:83421"/>
        <dbReference type="ChEBI" id="CHEBI:456216"/>
        <dbReference type="EC" id="2.7.11.1"/>
    </reaction>
</comment>
<dbReference type="SMART" id="SM00219">
    <property type="entry name" value="TyrKc"/>
    <property type="match status" value="1"/>
</dbReference>
<evidence type="ECO:0000256" key="1">
    <source>
        <dbReference type="ARBA" id="ARBA00012513"/>
    </source>
</evidence>
<dbReference type="AlphaFoldDB" id="A0A9P6B8S7"/>
<dbReference type="PANTHER" id="PTHR43895">
    <property type="entry name" value="CALCIUM/CALMODULIN-DEPENDENT PROTEIN KINASE KINASE-RELATED"/>
    <property type="match status" value="1"/>
</dbReference>
<proteinExistence type="predicted"/>
<reference evidence="10" key="1">
    <citation type="journal article" date="2020" name="Nat. Commun.">
        <title>Large-scale genome sequencing of mycorrhizal fungi provides insights into the early evolution of symbiotic traits.</title>
        <authorList>
            <person name="Miyauchi S."/>
            <person name="Kiss E."/>
            <person name="Kuo A."/>
            <person name="Drula E."/>
            <person name="Kohler A."/>
            <person name="Sanchez-Garcia M."/>
            <person name="Morin E."/>
            <person name="Andreopoulos B."/>
            <person name="Barry K.W."/>
            <person name="Bonito G."/>
            <person name="Buee M."/>
            <person name="Carver A."/>
            <person name="Chen C."/>
            <person name="Cichocki N."/>
            <person name="Clum A."/>
            <person name="Culley D."/>
            <person name="Crous P.W."/>
            <person name="Fauchery L."/>
            <person name="Girlanda M."/>
            <person name="Hayes R.D."/>
            <person name="Keri Z."/>
            <person name="LaButti K."/>
            <person name="Lipzen A."/>
            <person name="Lombard V."/>
            <person name="Magnuson J."/>
            <person name="Maillard F."/>
            <person name="Murat C."/>
            <person name="Nolan M."/>
            <person name="Ohm R.A."/>
            <person name="Pangilinan J."/>
            <person name="Pereira M.F."/>
            <person name="Perotto S."/>
            <person name="Peter M."/>
            <person name="Pfister S."/>
            <person name="Riley R."/>
            <person name="Sitrit Y."/>
            <person name="Stielow J.B."/>
            <person name="Szollosi G."/>
            <person name="Zifcakova L."/>
            <person name="Stursova M."/>
            <person name="Spatafora J.W."/>
            <person name="Tedersoo L."/>
            <person name="Vaario L.M."/>
            <person name="Yamada A."/>
            <person name="Yan M."/>
            <person name="Wang P."/>
            <person name="Xu J."/>
            <person name="Bruns T."/>
            <person name="Baldrian P."/>
            <person name="Vilgalys R."/>
            <person name="Dunand C."/>
            <person name="Henrissat B."/>
            <person name="Grigoriev I.V."/>
            <person name="Hibbett D."/>
            <person name="Nagy L.G."/>
            <person name="Martin F.M."/>
        </authorList>
    </citation>
    <scope>NUCLEOTIDE SEQUENCE</scope>
    <source>
        <strain evidence="10">UP504</strain>
    </source>
</reference>
<evidence type="ECO:0000256" key="6">
    <source>
        <dbReference type="ARBA" id="ARBA00022840"/>
    </source>
</evidence>
<name>A0A9P6B8S7_9AGAM</name>
<dbReference type="GO" id="GO:0005524">
    <property type="term" value="F:ATP binding"/>
    <property type="evidence" value="ECO:0007669"/>
    <property type="project" value="UniProtKB-KW"/>
</dbReference>
<accession>A0A9P6B8S7</accession>
<dbReference type="Proteomes" id="UP000886523">
    <property type="component" value="Unassembled WGS sequence"/>
</dbReference>
<dbReference type="InterPro" id="IPR000719">
    <property type="entry name" value="Prot_kinase_dom"/>
</dbReference>
<keyword evidence="5" id="KW-0418">Kinase</keyword>